<organism evidence="2 3">
    <name type="scientific">Colletotrichum melonis</name>
    <dbReference type="NCBI Taxonomy" id="1209925"/>
    <lineage>
        <taxon>Eukaryota</taxon>
        <taxon>Fungi</taxon>
        <taxon>Dikarya</taxon>
        <taxon>Ascomycota</taxon>
        <taxon>Pezizomycotina</taxon>
        <taxon>Sordariomycetes</taxon>
        <taxon>Hypocreomycetidae</taxon>
        <taxon>Glomerellales</taxon>
        <taxon>Glomerellaceae</taxon>
        <taxon>Colletotrichum</taxon>
        <taxon>Colletotrichum acutatum species complex</taxon>
    </lineage>
</organism>
<dbReference type="EMBL" id="MLGG01000046">
    <property type="protein sequence ID" value="KAK1451610.1"/>
    <property type="molecule type" value="Genomic_DNA"/>
</dbReference>
<proteinExistence type="predicted"/>
<name>A0AAI9U4L7_9PEZI</name>
<gene>
    <name evidence="2" type="ORF">CMEL01_06184</name>
</gene>
<evidence type="ECO:0000313" key="2">
    <source>
        <dbReference type="EMBL" id="KAK1451610.1"/>
    </source>
</evidence>
<feature type="compositionally biased region" description="Low complexity" evidence="1">
    <location>
        <begin position="106"/>
        <end position="120"/>
    </location>
</feature>
<dbReference type="Proteomes" id="UP001239795">
    <property type="component" value="Unassembled WGS sequence"/>
</dbReference>
<evidence type="ECO:0000256" key="1">
    <source>
        <dbReference type="SAM" id="MobiDB-lite"/>
    </source>
</evidence>
<keyword evidence="3" id="KW-1185">Reference proteome</keyword>
<feature type="region of interest" description="Disordered" evidence="1">
    <location>
        <begin position="98"/>
        <end position="120"/>
    </location>
</feature>
<reference evidence="2 3" key="1">
    <citation type="submission" date="2016-10" db="EMBL/GenBank/DDBJ databases">
        <title>The genome sequence of Colletotrichum fioriniae PJ7.</title>
        <authorList>
            <person name="Baroncelli R."/>
        </authorList>
    </citation>
    <scope>NUCLEOTIDE SEQUENCE [LARGE SCALE GENOMIC DNA]</scope>
    <source>
        <strain evidence="2">Col 31</strain>
    </source>
</reference>
<dbReference type="AlphaFoldDB" id="A0AAI9U4L7"/>
<protein>
    <submittedName>
        <fullName evidence="2">Uncharacterized protein</fullName>
    </submittedName>
</protein>
<accession>A0AAI9U4L7</accession>
<evidence type="ECO:0000313" key="3">
    <source>
        <dbReference type="Proteomes" id="UP001239795"/>
    </source>
</evidence>
<comment type="caution">
    <text evidence="2">The sequence shown here is derived from an EMBL/GenBank/DDBJ whole genome shotgun (WGS) entry which is preliminary data.</text>
</comment>
<sequence length="120" mass="12636">MPGGCITYAAALASWPLPVSPAKPLSSPAFGRGSVLTHTNTYCLCNDTTLARKRISQTSVTIFFCPVVGSSLEPWSSDHPASSAHLFCQTILKRMGKFPSSPPPTSSILTVPSTPTDNGI</sequence>